<dbReference type="EMBL" id="CP141261">
    <property type="protein sequence ID" value="WRL67072.1"/>
    <property type="molecule type" value="Genomic_DNA"/>
</dbReference>
<dbReference type="InterPro" id="IPR000340">
    <property type="entry name" value="Dual-sp_phosphatase_cat-dom"/>
</dbReference>
<dbReference type="Proteomes" id="UP001324287">
    <property type="component" value="Chromosome"/>
</dbReference>
<accession>A0ABZ1B8D8</accession>
<dbReference type="PROSITE" id="PS50056">
    <property type="entry name" value="TYR_PHOSPHATASE_2"/>
    <property type="match status" value="1"/>
</dbReference>
<organism evidence="2 3">
    <name type="scientific">Blastococcus brunescens</name>
    <dbReference type="NCBI Taxonomy" id="1564165"/>
    <lineage>
        <taxon>Bacteria</taxon>
        <taxon>Bacillati</taxon>
        <taxon>Actinomycetota</taxon>
        <taxon>Actinomycetes</taxon>
        <taxon>Geodermatophilales</taxon>
        <taxon>Geodermatophilaceae</taxon>
        <taxon>Blastococcus</taxon>
    </lineage>
</organism>
<name>A0ABZ1B8D8_9ACTN</name>
<dbReference type="Pfam" id="PF00782">
    <property type="entry name" value="DSPc"/>
    <property type="match status" value="1"/>
</dbReference>
<reference evidence="2 3" key="1">
    <citation type="submission" date="2023-12" db="EMBL/GenBank/DDBJ databases">
        <title>Blastococcus brunescens sp. nov., an actonobacterium isolated from sandstone collected in sahara desert.</title>
        <authorList>
            <person name="Gtari M."/>
            <person name="Ghodhbane F."/>
        </authorList>
    </citation>
    <scope>NUCLEOTIDE SEQUENCE [LARGE SCALE GENOMIC DNA]</scope>
    <source>
        <strain evidence="2 3">BMG 8361</strain>
    </source>
</reference>
<feature type="domain" description="Tyrosine specific protein phosphatases" evidence="1">
    <location>
        <begin position="18"/>
        <end position="75"/>
    </location>
</feature>
<dbReference type="InterPro" id="IPR016130">
    <property type="entry name" value="Tyr_Pase_AS"/>
</dbReference>
<gene>
    <name evidence="2" type="ORF">U6N30_19350</name>
</gene>
<dbReference type="InterPro" id="IPR029021">
    <property type="entry name" value="Prot-tyrosine_phosphatase-like"/>
</dbReference>
<dbReference type="RefSeq" id="WP_324278382.1">
    <property type="nucleotide sequence ID" value="NZ_CP141261.1"/>
</dbReference>
<protein>
    <submittedName>
        <fullName evidence="2">Dual specificity protein phosphatase family protein</fullName>
    </submittedName>
</protein>
<dbReference type="InterPro" id="IPR000387">
    <property type="entry name" value="Tyr_Pase_dom"/>
</dbReference>
<keyword evidence="3" id="KW-1185">Reference proteome</keyword>
<sequence length="94" mass="10466">MAYVADNEWNHDLDAVLADVLDDLSALRAEGHQVLVHCHGGASRTGLVLRGWLVREKRMSVDEATAHVAERWPHLGLWNASFTAALERLAARVR</sequence>
<evidence type="ECO:0000313" key="3">
    <source>
        <dbReference type="Proteomes" id="UP001324287"/>
    </source>
</evidence>
<evidence type="ECO:0000259" key="1">
    <source>
        <dbReference type="PROSITE" id="PS50056"/>
    </source>
</evidence>
<dbReference type="Gene3D" id="3.90.190.10">
    <property type="entry name" value="Protein tyrosine phosphatase superfamily"/>
    <property type="match status" value="1"/>
</dbReference>
<dbReference type="SUPFAM" id="SSF52799">
    <property type="entry name" value="(Phosphotyrosine protein) phosphatases II"/>
    <property type="match status" value="1"/>
</dbReference>
<proteinExistence type="predicted"/>
<dbReference type="PROSITE" id="PS00383">
    <property type="entry name" value="TYR_PHOSPHATASE_1"/>
    <property type="match status" value="1"/>
</dbReference>
<evidence type="ECO:0000313" key="2">
    <source>
        <dbReference type="EMBL" id="WRL67072.1"/>
    </source>
</evidence>